<dbReference type="Proteomes" id="UP000678499">
    <property type="component" value="Unassembled WGS sequence"/>
</dbReference>
<dbReference type="GO" id="GO:0047493">
    <property type="term" value="F:ceramide cholinephosphotransferase activity"/>
    <property type="evidence" value="ECO:0007669"/>
    <property type="project" value="TreeGrafter"/>
</dbReference>
<dbReference type="SUPFAM" id="SSF47769">
    <property type="entry name" value="SAM/Pointed domain"/>
    <property type="match status" value="1"/>
</dbReference>
<evidence type="ECO:0000256" key="7">
    <source>
        <dbReference type="ARBA" id="ARBA00023098"/>
    </source>
</evidence>
<feature type="transmembrane region" description="Helical" evidence="10">
    <location>
        <begin position="391"/>
        <end position="412"/>
    </location>
</feature>
<evidence type="ECO:0000256" key="4">
    <source>
        <dbReference type="ARBA" id="ARBA00022692"/>
    </source>
</evidence>
<dbReference type="PANTHER" id="PTHR21290:SF25">
    <property type="entry name" value="SPHINGOMYELIN SYNTHASE-RELATED PROTEIN 1"/>
    <property type="match status" value="1"/>
</dbReference>
<dbReference type="InterPro" id="IPR013761">
    <property type="entry name" value="SAM/pointed_sf"/>
</dbReference>
<dbReference type="GO" id="GO:0000139">
    <property type="term" value="C:Golgi membrane"/>
    <property type="evidence" value="ECO:0007669"/>
    <property type="project" value="TreeGrafter"/>
</dbReference>
<sequence length="737" mass="84820">MDFDRLMLGINALASSANTKSARQTIETLITVFRNLEQGTDPKFRHLNLTKGRVRDELWNSIPARQILLSGCWVHVESSNSLEFVGDDHTADLVLQMLLEHSIPEVSQHWGSSDSIFFFFLIGSHSSKFGRQLKPKDHEWTRENKVMDFSKTEREDALKKEAVDERNKEYEACLKDKALPILIRLKLSSYCRIFVIMDSVDRFQDFPMDISAWTCEHVEAWLKSVDLEQYSNAFGTIHKIDGRVLLMLTEDDLRLPPLQIEILGDAKRLWWHVAQLQNGRTAEVFFPANGAVGGIDGVIRGPRSTKILCHRSPWTNMVFPNSGKKRQRRRSHHSEEMSVTDSDVGSNEPLLRNPNGSATKPINVGSPQSVLGSPSHDRHLASNLQPEISKLFIACCYFLMSTWVTAVVMVVVHDRVPDMETHPPLPDIVLDNVPLMPWAFPMSEVCASLLSMISLLVLILHKHRFVIMRRFFALTGTIFLLRCVTMLITSLSVPGKHLSCKARDPSGDLMVKFWQAYEIWRGAGMSLQGVRSCGDYMFSGHTVALTLLNFFITEYTNRRMYFLHTMAWLLNMFGIFFILAAHEHYSIDVFIAFYISSRLFLYYHTLANNKTFKETRSSRTRVWFPMLSYFERNVDGAVPNEYEWPFSWQYWQSIILQVLPFIRMFQQWLRDTAKTAERVAKSKRDSVCTKLREVATNSKSSTYFRAGISDNDDDRSSHRSKTRRRTKKRGSNKINLS</sequence>
<proteinExistence type="inferred from homology"/>
<feature type="transmembrane region" description="Helical" evidence="10">
    <location>
        <begin position="536"/>
        <end position="553"/>
    </location>
</feature>
<evidence type="ECO:0000256" key="3">
    <source>
        <dbReference type="ARBA" id="ARBA00022679"/>
    </source>
</evidence>
<feature type="transmembrane region" description="Helical" evidence="10">
    <location>
        <begin position="560"/>
        <end position="579"/>
    </location>
</feature>
<evidence type="ECO:0000256" key="9">
    <source>
        <dbReference type="SAM" id="MobiDB-lite"/>
    </source>
</evidence>
<dbReference type="SMART" id="SM00454">
    <property type="entry name" value="SAM"/>
    <property type="match status" value="1"/>
</dbReference>
<feature type="region of interest" description="Disordered" evidence="9">
    <location>
        <begin position="318"/>
        <end position="376"/>
    </location>
</feature>
<keyword evidence="3" id="KW-0808">Transferase</keyword>
<dbReference type="InterPro" id="IPR025749">
    <property type="entry name" value="Sphingomyelin_synth-like_dom"/>
</dbReference>
<keyword evidence="5" id="KW-0746">Sphingolipid metabolism</keyword>
<feature type="transmembrane region" description="Helical" evidence="10">
    <location>
        <begin position="585"/>
        <end position="603"/>
    </location>
</feature>
<dbReference type="PANTHER" id="PTHR21290">
    <property type="entry name" value="SPHINGOMYELIN SYNTHETASE"/>
    <property type="match status" value="1"/>
</dbReference>
<dbReference type="GO" id="GO:0046513">
    <property type="term" value="P:ceramide biosynthetic process"/>
    <property type="evidence" value="ECO:0007669"/>
    <property type="project" value="TreeGrafter"/>
</dbReference>
<dbReference type="EMBL" id="CAJPEX010001552">
    <property type="protein sequence ID" value="CAG0919378.1"/>
    <property type="molecule type" value="Genomic_DNA"/>
</dbReference>
<evidence type="ECO:0000313" key="12">
    <source>
        <dbReference type="EMBL" id="CAD7279226.1"/>
    </source>
</evidence>
<dbReference type="Pfam" id="PF00536">
    <property type="entry name" value="SAM_1"/>
    <property type="match status" value="1"/>
</dbReference>
<dbReference type="InterPro" id="IPR045221">
    <property type="entry name" value="Sphingomyelin_synth-like"/>
</dbReference>
<feature type="compositionally biased region" description="Polar residues" evidence="9">
    <location>
        <begin position="354"/>
        <end position="372"/>
    </location>
</feature>
<protein>
    <recommendedName>
        <fullName evidence="11">SAM domain-containing protein</fullName>
    </recommendedName>
</protein>
<keyword evidence="8 10" id="KW-0472">Membrane</keyword>
<evidence type="ECO:0000256" key="10">
    <source>
        <dbReference type="SAM" id="Phobius"/>
    </source>
</evidence>
<evidence type="ECO:0000259" key="11">
    <source>
        <dbReference type="PROSITE" id="PS50105"/>
    </source>
</evidence>
<dbReference type="Pfam" id="PF14360">
    <property type="entry name" value="PAP2_C"/>
    <property type="match status" value="1"/>
</dbReference>
<feature type="transmembrane region" description="Helical" evidence="10">
    <location>
        <begin position="438"/>
        <end position="459"/>
    </location>
</feature>
<evidence type="ECO:0000256" key="8">
    <source>
        <dbReference type="ARBA" id="ARBA00023136"/>
    </source>
</evidence>
<dbReference type="Gene3D" id="1.10.150.50">
    <property type="entry name" value="Transcription Factor, Ets-1"/>
    <property type="match status" value="1"/>
</dbReference>
<keyword evidence="6 10" id="KW-1133">Transmembrane helix</keyword>
<feature type="transmembrane region" description="Helical" evidence="10">
    <location>
        <begin position="471"/>
        <end position="493"/>
    </location>
</feature>
<dbReference type="CDD" id="cd09212">
    <property type="entry name" value="PUB"/>
    <property type="match status" value="1"/>
</dbReference>
<evidence type="ECO:0000256" key="5">
    <source>
        <dbReference type="ARBA" id="ARBA00022919"/>
    </source>
</evidence>
<feature type="domain" description="SAM" evidence="11">
    <location>
        <begin position="213"/>
        <end position="279"/>
    </location>
</feature>
<evidence type="ECO:0000256" key="1">
    <source>
        <dbReference type="ARBA" id="ARBA00004141"/>
    </source>
</evidence>
<dbReference type="CDD" id="cd09515">
    <property type="entry name" value="SAM_SGMS1-like"/>
    <property type="match status" value="1"/>
</dbReference>
<dbReference type="GO" id="GO:0005886">
    <property type="term" value="C:plasma membrane"/>
    <property type="evidence" value="ECO:0007669"/>
    <property type="project" value="TreeGrafter"/>
</dbReference>
<evidence type="ECO:0000256" key="6">
    <source>
        <dbReference type="ARBA" id="ARBA00022989"/>
    </source>
</evidence>
<feature type="compositionally biased region" description="Basic residues" evidence="9">
    <location>
        <begin position="323"/>
        <end position="332"/>
    </location>
</feature>
<reference evidence="12" key="1">
    <citation type="submission" date="2020-11" db="EMBL/GenBank/DDBJ databases">
        <authorList>
            <person name="Tran Van P."/>
        </authorList>
    </citation>
    <scope>NUCLEOTIDE SEQUENCE</scope>
</reference>
<feature type="compositionally biased region" description="Basic residues" evidence="9">
    <location>
        <begin position="718"/>
        <end position="731"/>
    </location>
</feature>
<dbReference type="AlphaFoldDB" id="A0A7R9BSN3"/>
<comment type="similarity">
    <text evidence="2">Belongs to the sphingomyelin synthase family.</text>
</comment>
<dbReference type="InterPro" id="IPR001660">
    <property type="entry name" value="SAM"/>
</dbReference>
<dbReference type="OrthoDB" id="422827at2759"/>
<keyword evidence="4 10" id="KW-0812">Transmembrane</keyword>
<evidence type="ECO:0000256" key="2">
    <source>
        <dbReference type="ARBA" id="ARBA00005441"/>
    </source>
</evidence>
<comment type="subcellular location">
    <subcellularLocation>
        <location evidence="1">Membrane</location>
        <topology evidence="1">Multi-pass membrane protein</topology>
    </subcellularLocation>
</comment>
<dbReference type="EMBL" id="OA883589">
    <property type="protein sequence ID" value="CAD7279226.1"/>
    <property type="molecule type" value="Genomic_DNA"/>
</dbReference>
<keyword evidence="7" id="KW-0443">Lipid metabolism</keyword>
<keyword evidence="13" id="KW-1185">Reference proteome</keyword>
<gene>
    <name evidence="12" type="ORF">NMOB1V02_LOCUS6903</name>
</gene>
<dbReference type="GO" id="GO:0005789">
    <property type="term" value="C:endoplasmic reticulum membrane"/>
    <property type="evidence" value="ECO:0007669"/>
    <property type="project" value="TreeGrafter"/>
</dbReference>
<dbReference type="PROSITE" id="PS50105">
    <property type="entry name" value="SAM_DOMAIN"/>
    <property type="match status" value="1"/>
</dbReference>
<organism evidence="12">
    <name type="scientific">Notodromas monacha</name>
    <dbReference type="NCBI Taxonomy" id="399045"/>
    <lineage>
        <taxon>Eukaryota</taxon>
        <taxon>Metazoa</taxon>
        <taxon>Ecdysozoa</taxon>
        <taxon>Arthropoda</taxon>
        <taxon>Crustacea</taxon>
        <taxon>Oligostraca</taxon>
        <taxon>Ostracoda</taxon>
        <taxon>Podocopa</taxon>
        <taxon>Podocopida</taxon>
        <taxon>Cypridocopina</taxon>
        <taxon>Cypridoidea</taxon>
        <taxon>Cyprididae</taxon>
        <taxon>Notodromas</taxon>
    </lineage>
</organism>
<name>A0A7R9BSN3_9CRUS</name>
<accession>A0A7R9BSN3</accession>
<dbReference type="GO" id="GO:0033188">
    <property type="term" value="F:sphingomyelin synthase activity"/>
    <property type="evidence" value="ECO:0007669"/>
    <property type="project" value="TreeGrafter"/>
</dbReference>
<feature type="region of interest" description="Disordered" evidence="9">
    <location>
        <begin position="706"/>
        <end position="737"/>
    </location>
</feature>
<evidence type="ECO:0000313" key="13">
    <source>
        <dbReference type="Proteomes" id="UP000678499"/>
    </source>
</evidence>